<dbReference type="InterPro" id="IPR036942">
    <property type="entry name" value="Beta-barrel_TonB_sf"/>
</dbReference>
<accession>A0ABS5XP52</accession>
<feature type="domain" description="TonB-dependent receptor-like beta-barrel" evidence="4">
    <location>
        <begin position="151"/>
        <end position="312"/>
    </location>
</feature>
<dbReference type="Proteomes" id="UP001519667">
    <property type="component" value="Unassembled WGS sequence"/>
</dbReference>
<keyword evidence="2" id="KW-0472">Membrane</keyword>
<evidence type="ECO:0000313" key="5">
    <source>
        <dbReference type="EMBL" id="MBT8769058.1"/>
    </source>
</evidence>
<keyword evidence="3" id="KW-0998">Cell outer membrane</keyword>
<dbReference type="EMBL" id="JAGTIS010000020">
    <property type="protein sequence ID" value="MBT8769058.1"/>
    <property type="molecule type" value="Genomic_DNA"/>
</dbReference>
<keyword evidence="6" id="KW-1185">Reference proteome</keyword>
<comment type="subcellular location">
    <subcellularLocation>
        <location evidence="1">Cell outer membrane</location>
    </subcellularLocation>
</comment>
<organism evidence="5 6">
    <name type="scientific">Metapseudomonas boanensis</name>
    <dbReference type="NCBI Taxonomy" id="2822138"/>
    <lineage>
        <taxon>Bacteria</taxon>
        <taxon>Pseudomonadati</taxon>
        <taxon>Pseudomonadota</taxon>
        <taxon>Gammaproteobacteria</taxon>
        <taxon>Pseudomonadales</taxon>
        <taxon>Pseudomonadaceae</taxon>
        <taxon>Metapseudomonas</taxon>
    </lineage>
</organism>
<evidence type="ECO:0000259" key="4">
    <source>
        <dbReference type="Pfam" id="PF00593"/>
    </source>
</evidence>
<dbReference type="SUPFAM" id="SSF56935">
    <property type="entry name" value="Porins"/>
    <property type="match status" value="1"/>
</dbReference>
<evidence type="ECO:0000313" key="6">
    <source>
        <dbReference type="Proteomes" id="UP001519667"/>
    </source>
</evidence>
<proteinExistence type="predicted"/>
<evidence type="ECO:0000256" key="1">
    <source>
        <dbReference type="ARBA" id="ARBA00004442"/>
    </source>
</evidence>
<comment type="caution">
    <text evidence="5">The sequence shown here is derived from an EMBL/GenBank/DDBJ whole genome shotgun (WGS) entry which is preliminary data.</text>
</comment>
<evidence type="ECO:0000256" key="2">
    <source>
        <dbReference type="ARBA" id="ARBA00023136"/>
    </source>
</evidence>
<dbReference type="Gene3D" id="2.40.170.20">
    <property type="entry name" value="TonB-dependent receptor, beta-barrel domain"/>
    <property type="match status" value="1"/>
</dbReference>
<keyword evidence="5" id="KW-0675">Receptor</keyword>
<dbReference type="InterPro" id="IPR000531">
    <property type="entry name" value="Beta-barrel_TonB"/>
</dbReference>
<dbReference type="Pfam" id="PF00593">
    <property type="entry name" value="TonB_dep_Rec_b-barrel"/>
    <property type="match status" value="1"/>
</dbReference>
<evidence type="ECO:0000256" key="3">
    <source>
        <dbReference type="ARBA" id="ARBA00023237"/>
    </source>
</evidence>
<sequence>MAVGGRFAGTEQIQVRAVEHQDSAGHPEVLRFLLGPAERARSVTLKMYELVNPVNRKTLLNPGKCAVIGRLAAFWPAAIDHAWPSPVREGPLQGAAALSLAFRQSSRFSPGLIPLVPHLSRADPSSMTSMPMASNVDRRTVGGRISATLKWTDSARDFRQTLGKMRMPNPTADDTRAETLPSRFMRYEHDLVDRPTTLYAGLGHTQRFPDYWELFSPSQRPAGPLNAFDGVEPEKTTQLDFGIQYAGAGLEAWASGYVGQVRDYILFTYTPSMMGAAWRAESIDGRIMGGELGLAYSIDRNWKADAALAYAWGKIDFSF</sequence>
<protein>
    <submittedName>
        <fullName evidence="5">TonB-dependent receptor</fullName>
    </submittedName>
</protein>
<name>A0ABS5XP52_9GAMM</name>
<gene>
    <name evidence="5" type="ORF">J7302_23395</name>
</gene>
<reference evidence="5 6" key="1">
    <citation type="submission" date="2021-04" db="EMBL/GenBank/DDBJ databases">
        <title>Pseudomonas boanensis sp. nov., a bacterium isolated from river water used for household purposes in Boane District, Mozambique.</title>
        <authorList>
            <person name="Nicklasson M."/>
            <person name="Martin-Rodriguez A.J."/>
            <person name="Thorell K."/>
            <person name="Neves L."/>
            <person name="Mussagy A."/>
            <person name="Rydberg H.A."/>
            <person name="Hernroth B."/>
            <person name="Svensson-Stadler L."/>
            <person name="Sjoling A."/>
        </authorList>
    </citation>
    <scope>NUCLEOTIDE SEQUENCE [LARGE SCALE GENOMIC DNA]</scope>
    <source>
        <strain evidence="5 6">DB1</strain>
    </source>
</reference>